<protein>
    <submittedName>
        <fullName evidence="7">NADH dehydrogenase subunit 2</fullName>
    </submittedName>
</protein>
<keyword evidence="4 5" id="KW-0472">Membrane</keyword>
<dbReference type="GO" id="GO:0042773">
    <property type="term" value="P:ATP synthesis coupled electron transport"/>
    <property type="evidence" value="ECO:0007669"/>
    <property type="project" value="InterPro"/>
</dbReference>
<dbReference type="HAMAP" id="MF_00445">
    <property type="entry name" value="NDH1_NuoN_1"/>
    <property type="match status" value="1"/>
</dbReference>
<geneLocation type="mitochondrion" evidence="7"/>
<keyword evidence="2 5" id="KW-0812">Transmembrane</keyword>
<dbReference type="GO" id="GO:0016020">
    <property type="term" value="C:membrane"/>
    <property type="evidence" value="ECO:0007669"/>
    <property type="project" value="UniProtKB-SubCell"/>
</dbReference>
<feature type="transmembrane region" description="Helical" evidence="5">
    <location>
        <begin position="102"/>
        <end position="122"/>
    </location>
</feature>
<accession>A0A3G1PWD7</accession>
<evidence type="ECO:0000256" key="5">
    <source>
        <dbReference type="SAM" id="Phobius"/>
    </source>
</evidence>
<dbReference type="NCBIfam" id="TIGR01770">
    <property type="entry name" value="NDH_I_N"/>
    <property type="match status" value="1"/>
</dbReference>
<feature type="transmembrane region" description="Helical" evidence="5">
    <location>
        <begin position="333"/>
        <end position="354"/>
    </location>
</feature>
<feature type="transmembrane region" description="Helical" evidence="5">
    <location>
        <begin position="30"/>
        <end position="53"/>
    </location>
</feature>
<feature type="transmembrane region" description="Helical" evidence="5">
    <location>
        <begin position="402"/>
        <end position="422"/>
    </location>
</feature>
<dbReference type="EMBL" id="MF997421">
    <property type="protein sequence ID" value="AVR57555.1"/>
    <property type="molecule type" value="Genomic_DNA"/>
</dbReference>
<feature type="transmembrane region" description="Helical" evidence="5">
    <location>
        <begin position="486"/>
        <end position="510"/>
    </location>
</feature>
<dbReference type="Pfam" id="PF00361">
    <property type="entry name" value="Proton_antipo_M"/>
    <property type="match status" value="1"/>
</dbReference>
<reference evidence="7" key="1">
    <citation type="journal article" date="2018" name="Mitochondrial DNA A DNA Mapp Seq Anal">
        <title>Comparative analysis of the mitochondrial genomes of six newly sequenced diatoms reveals group II introns in the barcoding region of cox1.</title>
        <authorList>
            <person name="Pogoda C.S."/>
            <person name="Keepers K.G."/>
            <person name="Hamsher S.E."/>
            <person name="Stepanek J.G."/>
            <person name="Kane N.C."/>
            <person name="Kociolek J.P."/>
        </authorList>
    </citation>
    <scope>NUCLEOTIDE SEQUENCE</scope>
</reference>
<dbReference type="InterPro" id="IPR010096">
    <property type="entry name" value="NADH-Q_OxRdtase_suN/2"/>
</dbReference>
<feature type="transmembrane region" description="Helical" evidence="5">
    <location>
        <begin position="442"/>
        <end position="465"/>
    </location>
</feature>
<feature type="transmembrane region" description="Helical" evidence="5">
    <location>
        <begin position="276"/>
        <end position="295"/>
    </location>
</feature>
<dbReference type="GO" id="GO:0008137">
    <property type="term" value="F:NADH dehydrogenase (ubiquinone) activity"/>
    <property type="evidence" value="ECO:0007669"/>
    <property type="project" value="InterPro"/>
</dbReference>
<feature type="transmembrane region" description="Helical" evidence="5">
    <location>
        <begin position="232"/>
        <end position="256"/>
    </location>
</feature>
<evidence type="ECO:0000256" key="2">
    <source>
        <dbReference type="ARBA" id="ARBA00022692"/>
    </source>
</evidence>
<keyword evidence="7" id="KW-0496">Mitochondrion</keyword>
<feature type="transmembrane region" description="Helical" evidence="5">
    <location>
        <begin position="360"/>
        <end position="381"/>
    </location>
</feature>
<feature type="transmembrane region" description="Helical" evidence="5">
    <location>
        <begin position="307"/>
        <end position="326"/>
    </location>
</feature>
<dbReference type="InterPro" id="IPR001750">
    <property type="entry name" value="ND/Mrp_TM"/>
</dbReference>
<dbReference type="RefSeq" id="YP_009485491.1">
    <property type="nucleotide sequence ID" value="NC_037728.1"/>
</dbReference>
<evidence type="ECO:0000313" key="7">
    <source>
        <dbReference type="EMBL" id="AVR57555.1"/>
    </source>
</evidence>
<proteinExistence type="inferred from homology"/>
<evidence type="ECO:0000256" key="1">
    <source>
        <dbReference type="ARBA" id="ARBA00004141"/>
    </source>
</evidence>
<comment type="subcellular location">
    <subcellularLocation>
        <location evidence="1">Membrane</location>
        <topology evidence="1">Multi-pass membrane protein</topology>
    </subcellularLocation>
</comment>
<organism evidence="7">
    <name type="scientific">Melosira undulata</name>
    <dbReference type="NCBI Taxonomy" id="2133757"/>
    <lineage>
        <taxon>Eukaryota</taxon>
        <taxon>Sar</taxon>
        <taxon>Stramenopiles</taxon>
        <taxon>Ochrophyta</taxon>
        <taxon>Bacillariophyta</taxon>
        <taxon>Coscinodiscophyceae</taxon>
        <taxon>Coscinodiscophycidae</taxon>
        <taxon>Melosirales</taxon>
        <taxon>Melosiraceae</taxon>
        <taxon>Melosira</taxon>
    </lineage>
</organism>
<evidence type="ECO:0000256" key="3">
    <source>
        <dbReference type="ARBA" id="ARBA00022989"/>
    </source>
</evidence>
<feature type="transmembrane region" description="Helical" evidence="5">
    <location>
        <begin position="60"/>
        <end position="82"/>
    </location>
</feature>
<name>A0A3G1PWD7_9STRA</name>
<feature type="transmembrane region" description="Helical" evidence="5">
    <location>
        <begin position="134"/>
        <end position="150"/>
    </location>
</feature>
<feature type="transmembrane region" description="Helical" evidence="5">
    <location>
        <begin position="188"/>
        <end position="212"/>
    </location>
</feature>
<keyword evidence="3 5" id="KW-1133">Transmembrane helix</keyword>
<dbReference type="GeneID" id="36937373"/>
<dbReference type="PANTHER" id="PTHR22773">
    <property type="entry name" value="NADH DEHYDROGENASE"/>
    <property type="match status" value="1"/>
</dbReference>
<dbReference type="AlphaFoldDB" id="A0A3G1PWD7"/>
<evidence type="ECO:0000259" key="6">
    <source>
        <dbReference type="Pfam" id="PF00361"/>
    </source>
</evidence>
<feature type="domain" description="NADH:quinone oxidoreductase/Mrp antiporter transmembrane" evidence="6">
    <location>
        <begin position="153"/>
        <end position="457"/>
    </location>
</feature>
<gene>
    <name evidence="7" type="primary">nad2</name>
</gene>
<evidence type="ECO:0000256" key="4">
    <source>
        <dbReference type="ARBA" id="ARBA00023136"/>
    </source>
</evidence>
<sequence>MTLYEFIMEFFFLYSEPLDSEPFYNLYETIIIFPELFFTICIFFLLMFCVLLSTSRNKNYPLILFSALHLSILICIFTFFLINNNKINFTTTFFNNTLIIDNLSIVSKELILIFFICCLLIIKNYLIKQQINTFEYLILMLFSVLGLIILCSANDLITAYLSIEIHSLAFYLLAAYKKNSIFSTKAGLKYFILGAFSSCMFLFGSSLIYGFSGTTNFDDLKDLFLFSYPTNTTFNIDLVFFGLIFILISLFFKLAIAPFHIWSPDVYEDSLSSSTLIFTILPKISLFILFIRIFNSSFLTFIDYTRLYLVLAGLFSIIIGAFVGLEQRKIKSLLAYSSISHMGYLILVLSTGIVTNLHIIFSYLIVYIISNLFIWTIVLNLNFKTSYPKKTNKDLSDFNSLVISNPLIALILSLTIFSLAGLPPLIGFYVKMSVFLTLIENTQYLSAIIAIICSVISAFYYIRLIKIIYFEKKITSHLYFPLSYEMSLFISIGFFFLIGLFLTPNIFYLFCYQFLL</sequence>
<feature type="transmembrane region" description="Helical" evidence="5">
    <location>
        <begin position="156"/>
        <end position="176"/>
    </location>
</feature>